<protein>
    <submittedName>
        <fullName evidence="1">Uncharacterized protein</fullName>
    </submittedName>
</protein>
<accession>A0AAI9V272</accession>
<reference evidence="1 2" key="1">
    <citation type="submission" date="2016-10" db="EMBL/GenBank/DDBJ databases">
        <title>The genome sequence of Colletotrichum fioriniae PJ7.</title>
        <authorList>
            <person name="Baroncelli R."/>
        </authorList>
    </citation>
    <scope>NUCLEOTIDE SEQUENCE [LARGE SCALE GENOMIC DNA]</scope>
    <source>
        <strain evidence="1">Col 31</strain>
    </source>
</reference>
<gene>
    <name evidence="1" type="ORF">CMEL01_00969</name>
</gene>
<organism evidence="1 2">
    <name type="scientific">Colletotrichum melonis</name>
    <dbReference type="NCBI Taxonomy" id="1209925"/>
    <lineage>
        <taxon>Eukaryota</taxon>
        <taxon>Fungi</taxon>
        <taxon>Dikarya</taxon>
        <taxon>Ascomycota</taxon>
        <taxon>Pezizomycotina</taxon>
        <taxon>Sordariomycetes</taxon>
        <taxon>Hypocreomycetidae</taxon>
        <taxon>Glomerellales</taxon>
        <taxon>Glomerellaceae</taxon>
        <taxon>Colletotrichum</taxon>
        <taxon>Colletotrichum acutatum species complex</taxon>
    </lineage>
</organism>
<dbReference type="EMBL" id="MLGG01000001">
    <property type="protein sequence ID" value="KAK1469202.1"/>
    <property type="molecule type" value="Genomic_DNA"/>
</dbReference>
<dbReference type="Proteomes" id="UP001239795">
    <property type="component" value="Unassembled WGS sequence"/>
</dbReference>
<feature type="non-terminal residue" evidence="1">
    <location>
        <position position="1"/>
    </location>
</feature>
<keyword evidence="2" id="KW-1185">Reference proteome</keyword>
<name>A0AAI9V272_9PEZI</name>
<sequence>ARRRRQAPNQGCCLRRASGKVRGTAKKLAAPASGKLKVLSFVAAQEEKGETALSHARQVLLALLECPLWWKLPDVVEKELRIMARGSQVPQCSSMARANHDDSTLPASPGQYSSIRLLRNVPPA</sequence>
<proteinExistence type="predicted"/>
<evidence type="ECO:0000313" key="2">
    <source>
        <dbReference type="Proteomes" id="UP001239795"/>
    </source>
</evidence>
<dbReference type="AlphaFoldDB" id="A0AAI9V272"/>
<evidence type="ECO:0000313" key="1">
    <source>
        <dbReference type="EMBL" id="KAK1469202.1"/>
    </source>
</evidence>
<comment type="caution">
    <text evidence="1">The sequence shown here is derived from an EMBL/GenBank/DDBJ whole genome shotgun (WGS) entry which is preliminary data.</text>
</comment>